<dbReference type="PANTHER" id="PTHR43181:SF1">
    <property type="entry name" value="2-C-METHYL-D-ERYTHRITOL 2,4-CYCLODIPHOSPHATE SYNTHASE, CHLOROPLASTIC"/>
    <property type="match status" value="1"/>
</dbReference>
<comment type="cofactor">
    <cofactor evidence="8">
        <name>a divalent metal cation</name>
        <dbReference type="ChEBI" id="CHEBI:60240"/>
    </cofactor>
    <text evidence="8">Binds 1 divalent metal cation per subunit.</text>
</comment>
<gene>
    <name evidence="8 11" type="primary">ispF</name>
    <name evidence="11" type="ORF">NSMM_400004</name>
</gene>
<keyword evidence="6 8" id="KW-0414">Isoprene biosynthesis</keyword>
<dbReference type="SUPFAM" id="SSF69765">
    <property type="entry name" value="IpsF-like"/>
    <property type="match status" value="1"/>
</dbReference>
<dbReference type="PROSITE" id="PS01350">
    <property type="entry name" value="ISPF"/>
    <property type="match status" value="1"/>
</dbReference>
<accession>A0A1G5SEA0</accession>
<feature type="binding site" evidence="8">
    <location>
        <begin position="64"/>
        <end position="68"/>
    </location>
    <ligand>
        <name>4-CDP-2-C-methyl-D-erythritol 2-phosphate</name>
        <dbReference type="ChEBI" id="CHEBI:57919"/>
    </ligand>
</feature>
<evidence type="ECO:0000256" key="7">
    <source>
        <dbReference type="ARBA" id="ARBA00023239"/>
    </source>
</evidence>
<dbReference type="PANTHER" id="PTHR43181">
    <property type="entry name" value="2-C-METHYL-D-ERYTHRITOL 2,4-CYCLODIPHOSPHATE SYNTHASE, CHLOROPLASTIC"/>
    <property type="match status" value="1"/>
</dbReference>
<comment type="catalytic activity">
    <reaction evidence="1 8 9">
        <text>4-CDP-2-C-methyl-D-erythritol 2-phosphate = 2-C-methyl-D-erythritol 2,4-cyclic diphosphate + CMP</text>
        <dbReference type="Rhea" id="RHEA:23864"/>
        <dbReference type="ChEBI" id="CHEBI:57919"/>
        <dbReference type="ChEBI" id="CHEBI:58483"/>
        <dbReference type="ChEBI" id="CHEBI:60377"/>
        <dbReference type="EC" id="4.6.1.12"/>
    </reaction>
</comment>
<feature type="binding site" evidence="8">
    <location>
        <begin position="103"/>
        <end position="109"/>
    </location>
    <ligand>
        <name>4-CDP-2-C-methyl-D-erythritol 2-phosphate</name>
        <dbReference type="ChEBI" id="CHEBI:57919"/>
    </ligand>
</feature>
<feature type="domain" description="2-C-methyl-D-erythritol 2,4-cyclodiphosphate synthase" evidence="10">
    <location>
        <begin position="4"/>
        <end position="157"/>
    </location>
</feature>
<feature type="binding site" evidence="8">
    <location>
        <position position="45"/>
    </location>
    <ligand>
        <name>a divalent metal cation</name>
        <dbReference type="ChEBI" id="CHEBI:60240"/>
    </ligand>
</feature>
<keyword evidence="12" id="KW-1185">Reference proteome</keyword>
<dbReference type="GO" id="GO:0016114">
    <property type="term" value="P:terpenoid biosynthetic process"/>
    <property type="evidence" value="ECO:0007669"/>
    <property type="project" value="InterPro"/>
</dbReference>
<reference evidence="11 12" key="1">
    <citation type="submission" date="2016-10" db="EMBL/GenBank/DDBJ databases">
        <authorList>
            <person name="de Groot N.N."/>
        </authorList>
    </citation>
    <scope>NUCLEOTIDE SEQUENCE [LARGE SCALE GENOMIC DNA]</scope>
    <source>
        <strain evidence="11">1</strain>
    </source>
</reference>
<feature type="binding site" evidence="8">
    <location>
        <position position="13"/>
    </location>
    <ligand>
        <name>a divalent metal cation</name>
        <dbReference type="ChEBI" id="CHEBI:60240"/>
    </ligand>
</feature>
<dbReference type="EMBL" id="FMWO01000048">
    <property type="protein sequence ID" value="SCZ85526.1"/>
    <property type="molecule type" value="Genomic_DNA"/>
</dbReference>
<feature type="site" description="Transition state stabilizer" evidence="8">
    <location>
        <position position="37"/>
    </location>
</feature>
<dbReference type="STRING" id="51642.NSMM_400004"/>
<dbReference type="GO" id="GO:0019288">
    <property type="term" value="P:isopentenyl diphosphate biosynthetic process, methylerythritol 4-phosphate pathway"/>
    <property type="evidence" value="ECO:0007669"/>
    <property type="project" value="UniProtKB-UniRule"/>
</dbReference>
<dbReference type="GO" id="GO:0046872">
    <property type="term" value="F:metal ion binding"/>
    <property type="evidence" value="ECO:0007669"/>
    <property type="project" value="UniProtKB-KW"/>
</dbReference>
<comment type="pathway">
    <text evidence="2 8">Isoprenoid biosynthesis; isopentenyl diphosphate biosynthesis via DXP pathway; isopentenyl diphosphate from 1-deoxy-D-xylulose 5-phosphate: step 4/6.</text>
</comment>
<evidence type="ECO:0000259" key="10">
    <source>
        <dbReference type="Pfam" id="PF02542"/>
    </source>
</evidence>
<evidence type="ECO:0000256" key="3">
    <source>
        <dbReference type="ARBA" id="ARBA00008480"/>
    </source>
</evidence>
<comment type="caution">
    <text evidence="8">Lacks conserved residue(s) required for the propagation of feature annotation.</text>
</comment>
<dbReference type="HAMAP" id="MF_00107">
    <property type="entry name" value="IspF"/>
    <property type="match status" value="1"/>
</dbReference>
<evidence type="ECO:0000313" key="11">
    <source>
        <dbReference type="EMBL" id="SCZ85526.1"/>
    </source>
</evidence>
<feature type="binding site" evidence="8">
    <location>
        <begin position="37"/>
        <end position="38"/>
    </location>
    <ligand>
        <name>4-CDP-2-C-methyl-D-erythritol 2-phosphate</name>
        <dbReference type="ChEBI" id="CHEBI:57919"/>
    </ligand>
</feature>
<evidence type="ECO:0000256" key="5">
    <source>
        <dbReference type="ARBA" id="ARBA00022723"/>
    </source>
</evidence>
<dbReference type="GO" id="GO:0008685">
    <property type="term" value="F:2-C-methyl-D-erythritol 2,4-cyclodiphosphate synthase activity"/>
    <property type="evidence" value="ECO:0007669"/>
    <property type="project" value="UniProtKB-UniRule"/>
</dbReference>
<dbReference type="InterPro" id="IPR003526">
    <property type="entry name" value="MECDP_synthase"/>
</dbReference>
<evidence type="ECO:0000256" key="6">
    <source>
        <dbReference type="ARBA" id="ARBA00023229"/>
    </source>
</evidence>
<feature type="binding site" evidence="8">
    <location>
        <begin position="11"/>
        <end position="13"/>
    </location>
    <ligand>
        <name>4-CDP-2-C-methyl-D-erythritol 2-phosphate</name>
        <dbReference type="ChEBI" id="CHEBI:57919"/>
    </ligand>
</feature>
<dbReference type="RefSeq" id="WP_090285916.1">
    <property type="nucleotide sequence ID" value="NZ_FMWO01000048.1"/>
</dbReference>
<dbReference type="NCBIfam" id="TIGR00151">
    <property type="entry name" value="ispF"/>
    <property type="match status" value="1"/>
</dbReference>
<dbReference type="OrthoDB" id="9804336at2"/>
<keyword evidence="5 8" id="KW-0479">Metal-binding</keyword>
<dbReference type="UniPathway" id="UPA00056">
    <property type="reaction ID" value="UER00095"/>
</dbReference>
<organism evidence="11 12">
    <name type="scientific">Nitrosomonas mobilis</name>
    <dbReference type="NCBI Taxonomy" id="51642"/>
    <lineage>
        <taxon>Bacteria</taxon>
        <taxon>Pseudomonadati</taxon>
        <taxon>Pseudomonadota</taxon>
        <taxon>Betaproteobacteria</taxon>
        <taxon>Nitrosomonadales</taxon>
        <taxon>Nitrosomonadaceae</taxon>
        <taxon>Nitrosomonas</taxon>
    </lineage>
</organism>
<dbReference type="InterPro" id="IPR020555">
    <property type="entry name" value="MECDP_synthase_CS"/>
</dbReference>
<dbReference type="CDD" id="cd00554">
    <property type="entry name" value="MECDP_synthase"/>
    <property type="match status" value="1"/>
</dbReference>
<sequence>MNHIRIGQGFDVHPLVTGRALIIGGVTIPFEKGLQGHSDADVLLHALCDALLGAAALGDIGTHFADTDDRFKGIDSRKLLREVMRLLAQKQYHVINIDATIIAQAPKMAPHIPQMIAHIAQDLDLPASTINIKAKTAEKLGFIGRGEGIVAEVVCLIAEKG</sequence>
<evidence type="ECO:0000256" key="8">
    <source>
        <dbReference type="HAMAP-Rule" id="MF_00107"/>
    </source>
</evidence>
<dbReference type="Gene3D" id="3.30.1330.50">
    <property type="entry name" value="2-C-methyl-D-erythritol 2,4-cyclodiphosphate synthase"/>
    <property type="match status" value="1"/>
</dbReference>
<dbReference type="EC" id="4.6.1.12" evidence="4 8"/>
<comment type="subunit">
    <text evidence="8">Homotrimer.</text>
</comment>
<dbReference type="InterPro" id="IPR036571">
    <property type="entry name" value="MECDP_synthase_sf"/>
</dbReference>
<feature type="binding site" evidence="8">
    <location>
        <begin position="59"/>
        <end position="61"/>
    </location>
    <ligand>
        <name>4-CDP-2-C-methyl-D-erythritol 2-phosphate</name>
        <dbReference type="ChEBI" id="CHEBI:57919"/>
    </ligand>
</feature>
<dbReference type="AlphaFoldDB" id="A0A1G5SEA0"/>
<evidence type="ECO:0000256" key="9">
    <source>
        <dbReference type="RuleBase" id="RU004395"/>
    </source>
</evidence>
<feature type="site" description="Transition state stabilizer" evidence="8">
    <location>
        <position position="136"/>
    </location>
</feature>
<evidence type="ECO:0000256" key="1">
    <source>
        <dbReference type="ARBA" id="ARBA00000200"/>
    </source>
</evidence>
<feature type="binding site" evidence="8">
    <location>
        <position position="11"/>
    </location>
    <ligand>
        <name>a divalent metal cation</name>
        <dbReference type="ChEBI" id="CHEBI:60240"/>
    </ligand>
</feature>
<comment type="function">
    <text evidence="8">Involved in the biosynthesis of isopentenyl diphosphate (IPP) and dimethylallyl diphosphate (DMAPP), two major building blocks of isoprenoid compounds. Catalyzes the conversion of 4-diphosphocytidyl-2-C-methyl-D-erythritol 2-phosphate (CDP-ME2P) to 2-C-methyl-D-erythritol 2,4-cyclodiphosphate (ME-CPP) with a corresponding release of cytidine 5-monophosphate (CMP).</text>
</comment>
<feature type="binding site" evidence="8">
    <location>
        <position position="142"/>
    </location>
    <ligand>
        <name>4-CDP-2-C-methyl-D-erythritol 2-phosphate</name>
        <dbReference type="ChEBI" id="CHEBI:57919"/>
    </ligand>
</feature>
<evidence type="ECO:0000256" key="4">
    <source>
        <dbReference type="ARBA" id="ARBA00012579"/>
    </source>
</evidence>
<feature type="binding site" evidence="8">
    <location>
        <position position="145"/>
    </location>
    <ligand>
        <name>4-CDP-2-C-methyl-D-erythritol 2-phosphate</name>
        <dbReference type="ChEBI" id="CHEBI:57919"/>
    </ligand>
</feature>
<dbReference type="Proteomes" id="UP000198729">
    <property type="component" value="Unassembled WGS sequence"/>
</dbReference>
<evidence type="ECO:0000256" key="2">
    <source>
        <dbReference type="ARBA" id="ARBA00004709"/>
    </source>
</evidence>
<dbReference type="Pfam" id="PF02542">
    <property type="entry name" value="YgbB"/>
    <property type="match status" value="1"/>
</dbReference>
<keyword evidence="7 8" id="KW-0456">Lyase</keyword>
<protein>
    <recommendedName>
        <fullName evidence="4 8">2-C-methyl-D-erythritol 2,4-cyclodiphosphate synthase</fullName>
        <shortName evidence="8">MECDP-synthase</shortName>
        <shortName evidence="8">MECPP-synthase</shortName>
        <shortName evidence="8">MECPS</shortName>
        <ecNumber evidence="4 8">4.6.1.12</ecNumber>
    </recommendedName>
</protein>
<evidence type="ECO:0000313" key="12">
    <source>
        <dbReference type="Proteomes" id="UP000198729"/>
    </source>
</evidence>
<dbReference type="FunFam" id="3.30.1330.50:FF:000001">
    <property type="entry name" value="2-C-methyl-D-erythritol 2,4-cyclodiphosphate synthase"/>
    <property type="match status" value="1"/>
</dbReference>
<proteinExistence type="inferred from homology"/>
<comment type="similarity">
    <text evidence="3 8 9">Belongs to the IspF family.</text>
</comment>
<name>A0A1G5SEA0_9PROT</name>